<keyword evidence="6" id="KW-0539">Nucleus</keyword>
<proteinExistence type="inferred from homology"/>
<dbReference type="Gene3D" id="2.30.30.30">
    <property type="match status" value="3"/>
</dbReference>
<evidence type="ECO:0000313" key="9">
    <source>
        <dbReference type="EMBL" id="CAI0447117.1"/>
    </source>
</evidence>
<dbReference type="SUPFAM" id="SSF50104">
    <property type="entry name" value="Translation proteins SH3-like domain"/>
    <property type="match status" value="1"/>
</dbReference>
<feature type="compositionally biased region" description="Basic and acidic residues" evidence="7">
    <location>
        <begin position="153"/>
        <end position="173"/>
    </location>
</feature>
<dbReference type="GO" id="GO:0006357">
    <property type="term" value="P:regulation of transcription by RNA polymerase II"/>
    <property type="evidence" value="ECO:0007669"/>
    <property type="project" value="InterPro"/>
</dbReference>
<dbReference type="GO" id="GO:0032044">
    <property type="term" value="C:DSIF complex"/>
    <property type="evidence" value="ECO:0007669"/>
    <property type="project" value="TreeGrafter"/>
</dbReference>
<feature type="compositionally biased region" description="Polar residues" evidence="7">
    <location>
        <begin position="13"/>
        <end position="22"/>
    </location>
</feature>
<feature type="domain" description="KOW" evidence="8">
    <location>
        <begin position="528"/>
        <end position="555"/>
    </location>
</feature>
<organism evidence="9 10">
    <name type="scientific">Linum tenue</name>
    <dbReference type="NCBI Taxonomy" id="586396"/>
    <lineage>
        <taxon>Eukaryota</taxon>
        <taxon>Viridiplantae</taxon>
        <taxon>Streptophyta</taxon>
        <taxon>Embryophyta</taxon>
        <taxon>Tracheophyta</taxon>
        <taxon>Spermatophyta</taxon>
        <taxon>Magnoliopsida</taxon>
        <taxon>eudicotyledons</taxon>
        <taxon>Gunneridae</taxon>
        <taxon>Pentapetalae</taxon>
        <taxon>rosids</taxon>
        <taxon>fabids</taxon>
        <taxon>Malpighiales</taxon>
        <taxon>Linaceae</taxon>
        <taxon>Linum</taxon>
    </lineage>
</organism>
<dbReference type="InterPro" id="IPR005825">
    <property type="entry name" value="Ribosomal_uL24_CS"/>
</dbReference>
<dbReference type="Proteomes" id="UP001154282">
    <property type="component" value="Unassembled WGS sequence"/>
</dbReference>
<keyword evidence="5" id="KW-0804">Transcription</keyword>
<evidence type="ECO:0000259" key="8">
    <source>
        <dbReference type="SMART" id="SM00739"/>
    </source>
</evidence>
<evidence type="ECO:0000313" key="10">
    <source>
        <dbReference type="Proteomes" id="UP001154282"/>
    </source>
</evidence>
<dbReference type="PANTHER" id="PTHR11125">
    <property type="entry name" value="SUPPRESSOR OF TY 5"/>
    <property type="match status" value="1"/>
</dbReference>
<dbReference type="CDD" id="cd09888">
    <property type="entry name" value="NGN_Euk"/>
    <property type="match status" value="1"/>
</dbReference>
<dbReference type="InterPro" id="IPR014722">
    <property type="entry name" value="Rib_uL2_dom2"/>
</dbReference>
<dbReference type="GO" id="GO:0006412">
    <property type="term" value="P:translation"/>
    <property type="evidence" value="ECO:0007669"/>
    <property type="project" value="InterPro"/>
</dbReference>
<dbReference type="CDD" id="cd06083">
    <property type="entry name" value="KOW_Spt5_3"/>
    <property type="match status" value="1"/>
</dbReference>
<dbReference type="Pfam" id="PF23284">
    <property type="entry name" value="KOW2_Spt5"/>
    <property type="match status" value="1"/>
</dbReference>
<dbReference type="EMBL" id="CAMGYJ010000007">
    <property type="protein sequence ID" value="CAI0447117.1"/>
    <property type="molecule type" value="Genomic_DNA"/>
</dbReference>
<evidence type="ECO:0000256" key="5">
    <source>
        <dbReference type="ARBA" id="ARBA00023163"/>
    </source>
</evidence>
<evidence type="ECO:0000256" key="6">
    <source>
        <dbReference type="ARBA" id="ARBA00023242"/>
    </source>
</evidence>
<dbReference type="InterPro" id="IPR039385">
    <property type="entry name" value="NGN_Euk"/>
</dbReference>
<evidence type="ECO:0000256" key="3">
    <source>
        <dbReference type="ARBA" id="ARBA00020181"/>
    </source>
</evidence>
<name>A0AAV0MK02_9ROSI</name>
<feature type="compositionally biased region" description="Acidic residues" evidence="7">
    <location>
        <begin position="92"/>
        <end position="105"/>
    </location>
</feature>
<dbReference type="Pfam" id="PF00467">
    <property type="entry name" value="KOW"/>
    <property type="match status" value="1"/>
</dbReference>
<comment type="caution">
    <text evidence="9">The sequence shown here is derived from an EMBL/GenBank/DDBJ whole genome shotgun (WGS) entry which is preliminary data.</text>
</comment>
<dbReference type="InterPro" id="IPR036735">
    <property type="entry name" value="NGN_dom_sf"/>
</dbReference>
<dbReference type="PROSITE" id="PS01108">
    <property type="entry name" value="RIBOSOMAL_L24"/>
    <property type="match status" value="1"/>
</dbReference>
<dbReference type="InterPro" id="IPR041973">
    <property type="entry name" value="KOW_Spt5_1"/>
</dbReference>
<dbReference type="Gene3D" id="3.30.70.940">
    <property type="entry name" value="NusG, N-terminal domain"/>
    <property type="match status" value="1"/>
</dbReference>
<evidence type="ECO:0000256" key="7">
    <source>
        <dbReference type="SAM" id="MobiDB-lite"/>
    </source>
</evidence>
<feature type="domain" description="KOW" evidence="8">
    <location>
        <begin position="394"/>
        <end position="421"/>
    </location>
</feature>
<evidence type="ECO:0000256" key="2">
    <source>
        <dbReference type="ARBA" id="ARBA00006956"/>
    </source>
</evidence>
<feature type="compositionally biased region" description="Basic residues" evidence="7">
    <location>
        <begin position="28"/>
        <end position="41"/>
    </location>
</feature>
<dbReference type="PANTHER" id="PTHR11125:SF7">
    <property type="entry name" value="TRANSCRIPTION ELONGATION FACTOR SPT5"/>
    <property type="match status" value="1"/>
</dbReference>
<dbReference type="Pfam" id="PF11942">
    <property type="entry name" value="Spt5_N"/>
    <property type="match status" value="1"/>
</dbReference>
<feature type="compositionally biased region" description="Acidic residues" evidence="7">
    <location>
        <begin position="129"/>
        <end position="150"/>
    </location>
</feature>
<dbReference type="CDD" id="cd06082">
    <property type="entry name" value="KOW_Spt5_2"/>
    <property type="match status" value="1"/>
</dbReference>
<dbReference type="InterPro" id="IPR041975">
    <property type="entry name" value="KOW_Spt5_2"/>
</dbReference>
<dbReference type="FunFam" id="2.30.30.30:FF:000027">
    <property type="entry name" value="Transcription elongation factor SPT5"/>
    <property type="match status" value="1"/>
</dbReference>
<dbReference type="FunFam" id="2.30.30.30:FF:000018">
    <property type="entry name" value="Transcription elongation factor SPT5"/>
    <property type="match status" value="1"/>
</dbReference>
<dbReference type="GO" id="GO:0005840">
    <property type="term" value="C:ribosome"/>
    <property type="evidence" value="ECO:0007669"/>
    <property type="project" value="InterPro"/>
</dbReference>
<evidence type="ECO:0000256" key="1">
    <source>
        <dbReference type="ARBA" id="ARBA00004123"/>
    </source>
</evidence>
<dbReference type="GO" id="GO:0003729">
    <property type="term" value="F:mRNA binding"/>
    <property type="evidence" value="ECO:0007669"/>
    <property type="project" value="TreeGrafter"/>
</dbReference>
<dbReference type="InterPro" id="IPR039659">
    <property type="entry name" value="SPT5"/>
</dbReference>
<dbReference type="Pfam" id="PF23042">
    <property type="entry name" value="KOW1_SPT5"/>
    <property type="match status" value="1"/>
</dbReference>
<comment type="subcellular location">
    <subcellularLocation>
        <location evidence="1">Nucleus</location>
    </subcellularLocation>
</comment>
<feature type="compositionally biased region" description="Acidic residues" evidence="7">
    <location>
        <begin position="45"/>
        <end position="70"/>
    </location>
</feature>
<evidence type="ECO:0000256" key="4">
    <source>
        <dbReference type="ARBA" id="ARBA00021370"/>
    </source>
</evidence>
<dbReference type="InterPro" id="IPR008991">
    <property type="entry name" value="Translation_prot_SH3-like_sf"/>
</dbReference>
<dbReference type="GO" id="GO:0003735">
    <property type="term" value="F:structural constituent of ribosome"/>
    <property type="evidence" value="ECO:0007669"/>
    <property type="project" value="InterPro"/>
</dbReference>
<dbReference type="InterPro" id="IPR041976">
    <property type="entry name" value="KOW_Spt5_3"/>
</dbReference>
<comment type="similarity">
    <text evidence="2">Belongs to the SPT5 family.</text>
</comment>
<accession>A0AAV0MK02</accession>
<feature type="region of interest" description="Disordered" evidence="7">
    <location>
        <begin position="1"/>
        <end position="173"/>
    </location>
</feature>
<sequence>MPPSIDAMIPQSRILQPQQQRGSEIFARKRKLCTGKAMRRRRVEEPDEIQDGEYEEEDDQLIDDGEEEYYEYMAKRGNSTRKRSRSSFIDDAAVEDNEEDDDEDYGGGGSRSKRRNSRKKGECFFETQAVEDGDEDEDEDDEADGGDDFIDYGGRELPEEDDGRRVHQRPLHEPEDEYEIVRRLEERYSRASQRESDEEATGIGQQGLLPCAGREREMAVCLMQKSIDRGRDQLQITSVIARDHLENYIYVEAHKESHVREVVDVDNVRRRVTVKVIPRIDMQAIATRLEGREAGESRKAVAPHPRFMNINEARELNIHVERKRDPLTGDYFDKMDGKLFSDGFLYKSVAMKCVTAANIRPSFDELEKFGKPGEHSDDGRISLSALSGNRKKEQYLKGDAVIVLKGDLKNLKGRVEKVEADSVHIRPEAKDLPRTLRVHEKDLGKYFEPGNHVKVVSGTREGATGMVVKVDQHVVIILSDTTKEHIHVFAGDVVECSEVASGGVTKIGDYELHDPVALQNGGRRGGQGGLIGSTIKIRRGPFKGERGRLIAMISLTMWRMQPHTVILVDMASEVRPPCILLGLHCTSPMRDANVGNGGGGRGKDNRLIGVDGTDGIVKLDGTLDVVVILDMVMLAS</sequence>
<dbReference type="GO" id="GO:0006368">
    <property type="term" value="P:transcription elongation by RNA polymerase II"/>
    <property type="evidence" value="ECO:0007669"/>
    <property type="project" value="TreeGrafter"/>
</dbReference>
<dbReference type="InterPro" id="IPR005824">
    <property type="entry name" value="KOW"/>
</dbReference>
<dbReference type="AlphaFoldDB" id="A0AAV0MK02"/>
<dbReference type="InterPro" id="IPR022581">
    <property type="entry name" value="Spt5_N"/>
</dbReference>
<protein>
    <recommendedName>
        <fullName evidence="3">Transcription elongation factor SPT5</fullName>
    </recommendedName>
    <alternativeName>
        <fullName evidence="4">Transcription elongation factor spt5</fullName>
    </alternativeName>
</protein>
<dbReference type="GO" id="GO:0032784">
    <property type="term" value="P:regulation of DNA-templated transcription elongation"/>
    <property type="evidence" value="ECO:0007669"/>
    <property type="project" value="InterPro"/>
</dbReference>
<dbReference type="SMART" id="SM00739">
    <property type="entry name" value="KOW"/>
    <property type="match status" value="3"/>
</dbReference>
<feature type="domain" description="KOW" evidence="8">
    <location>
        <begin position="446"/>
        <end position="473"/>
    </location>
</feature>
<reference evidence="9" key="1">
    <citation type="submission" date="2022-08" db="EMBL/GenBank/DDBJ databases">
        <authorList>
            <person name="Gutierrez-Valencia J."/>
        </authorList>
    </citation>
    <scope>NUCLEOTIDE SEQUENCE</scope>
</reference>
<gene>
    <name evidence="9" type="ORF">LITE_LOCUS29284</name>
</gene>
<keyword evidence="10" id="KW-1185">Reference proteome</keyword>